<dbReference type="CDD" id="cd18103">
    <property type="entry name" value="SpoU-like_RlmB"/>
    <property type="match status" value="1"/>
</dbReference>
<organism evidence="5 6">
    <name type="scientific">Muriicola soli</name>
    <dbReference type="NCBI Taxonomy" id="2507538"/>
    <lineage>
        <taxon>Bacteria</taxon>
        <taxon>Pseudomonadati</taxon>
        <taxon>Bacteroidota</taxon>
        <taxon>Flavobacteriia</taxon>
        <taxon>Flavobacteriales</taxon>
        <taxon>Flavobacteriaceae</taxon>
        <taxon>Muriicola</taxon>
    </lineage>
</organism>
<dbReference type="InterPro" id="IPR004441">
    <property type="entry name" value="rRNA_MeTrfase_TrmH"/>
</dbReference>
<sequence length="245" mass="26119">MSKNTQIYGIRAVIEAIQANEPIDKVYIQKGLKGSLSKELENLVRKAGIPASFVPLEKINKLSQNNHQGVVATISPISFETMESLVDQVLETKDNPLFLLLDGISDVRNLGAIIRTAECSGVNGIIIPKKGSAPITGDTVKTSAGAVFNIPLAKTDHIKDAVFYLKASGVLVVAATEKTNHLLYDLDLKGPTAIIMGAEDTGISPSILKESDHVAKLPLMGGIGSLNVSVACGIFLFEVVRQRMG</sequence>
<dbReference type="InterPro" id="IPR029026">
    <property type="entry name" value="tRNA_m1G_MTases_N"/>
</dbReference>
<dbReference type="PANTHER" id="PTHR46429:SF1">
    <property type="entry name" value="23S RRNA (GUANOSINE-2'-O-)-METHYLTRANSFERASE RLMB"/>
    <property type="match status" value="1"/>
</dbReference>
<gene>
    <name evidence="5" type="primary">rlmB</name>
    <name evidence="5" type="ORF">EQY75_10225</name>
</gene>
<dbReference type="GO" id="GO:0006396">
    <property type="term" value="P:RNA processing"/>
    <property type="evidence" value="ECO:0007669"/>
    <property type="project" value="InterPro"/>
</dbReference>
<evidence type="ECO:0000259" key="4">
    <source>
        <dbReference type="SMART" id="SM00967"/>
    </source>
</evidence>
<keyword evidence="6" id="KW-1185">Reference proteome</keyword>
<evidence type="ECO:0000256" key="3">
    <source>
        <dbReference type="SAM" id="Phobius"/>
    </source>
</evidence>
<keyword evidence="2 5" id="KW-0808">Transferase</keyword>
<evidence type="ECO:0000313" key="5">
    <source>
        <dbReference type="EMBL" id="QBA64873.1"/>
    </source>
</evidence>
<dbReference type="GO" id="GO:0008173">
    <property type="term" value="F:RNA methyltransferase activity"/>
    <property type="evidence" value="ECO:0007669"/>
    <property type="project" value="InterPro"/>
</dbReference>
<dbReference type="InterPro" id="IPR029028">
    <property type="entry name" value="Alpha/beta_knot_MTases"/>
</dbReference>
<dbReference type="KEGG" id="mur:EQY75_10225"/>
<dbReference type="AlphaFoldDB" id="A0A411EBG6"/>
<proteinExistence type="predicted"/>
<evidence type="ECO:0000256" key="1">
    <source>
        <dbReference type="ARBA" id="ARBA00022603"/>
    </source>
</evidence>
<dbReference type="Pfam" id="PF00588">
    <property type="entry name" value="SpoU_methylase"/>
    <property type="match status" value="1"/>
</dbReference>
<feature type="transmembrane region" description="Helical" evidence="3">
    <location>
        <begin position="219"/>
        <end position="240"/>
    </location>
</feature>
<dbReference type="InterPro" id="IPR001537">
    <property type="entry name" value="SpoU_MeTrfase"/>
</dbReference>
<dbReference type="Gene3D" id="3.30.1330.30">
    <property type="match status" value="1"/>
</dbReference>
<dbReference type="Proteomes" id="UP000290889">
    <property type="component" value="Chromosome"/>
</dbReference>
<accession>A0A411EBG6</accession>
<dbReference type="InterPro" id="IPR013123">
    <property type="entry name" value="SpoU_subst-bd"/>
</dbReference>
<dbReference type="Pfam" id="PF08032">
    <property type="entry name" value="SpoU_sub_bind"/>
    <property type="match status" value="1"/>
</dbReference>
<dbReference type="SUPFAM" id="SSF75217">
    <property type="entry name" value="alpha/beta knot"/>
    <property type="match status" value="1"/>
</dbReference>
<dbReference type="NCBIfam" id="TIGR00186">
    <property type="entry name" value="rRNA_methyl_3"/>
    <property type="match status" value="1"/>
</dbReference>
<evidence type="ECO:0000256" key="2">
    <source>
        <dbReference type="ARBA" id="ARBA00022679"/>
    </source>
</evidence>
<dbReference type="SUPFAM" id="SSF55315">
    <property type="entry name" value="L30e-like"/>
    <property type="match status" value="1"/>
</dbReference>
<reference evidence="5 6" key="1">
    <citation type="submission" date="2019-01" db="EMBL/GenBank/DDBJ databases">
        <title>Muriicola soli sp. nov., isolated from soil.</title>
        <authorList>
            <person name="Kang H.J."/>
            <person name="Kim S.B."/>
        </authorList>
    </citation>
    <scope>NUCLEOTIDE SEQUENCE [LARGE SCALE GENOMIC DNA]</scope>
    <source>
        <strain evidence="5 6">MMS17-SY002</strain>
    </source>
</reference>
<evidence type="ECO:0000313" key="6">
    <source>
        <dbReference type="Proteomes" id="UP000290889"/>
    </source>
</evidence>
<dbReference type="RefSeq" id="WP_129605581.1">
    <property type="nucleotide sequence ID" value="NZ_CP035544.1"/>
</dbReference>
<dbReference type="Gene3D" id="3.40.1280.10">
    <property type="match status" value="1"/>
</dbReference>
<dbReference type="InterPro" id="IPR029064">
    <property type="entry name" value="Ribosomal_eL30-like_sf"/>
</dbReference>
<dbReference type="OrthoDB" id="9794400at2"/>
<dbReference type="EMBL" id="CP035544">
    <property type="protein sequence ID" value="QBA64873.1"/>
    <property type="molecule type" value="Genomic_DNA"/>
</dbReference>
<keyword evidence="3" id="KW-0472">Membrane</keyword>
<dbReference type="GO" id="GO:0005829">
    <property type="term" value="C:cytosol"/>
    <property type="evidence" value="ECO:0007669"/>
    <property type="project" value="TreeGrafter"/>
</dbReference>
<dbReference type="PANTHER" id="PTHR46429">
    <property type="entry name" value="23S RRNA (GUANOSINE-2'-O-)-METHYLTRANSFERASE RLMB"/>
    <property type="match status" value="1"/>
</dbReference>
<dbReference type="SMART" id="SM00967">
    <property type="entry name" value="SpoU_sub_bind"/>
    <property type="match status" value="1"/>
</dbReference>
<dbReference type="GO" id="GO:0003723">
    <property type="term" value="F:RNA binding"/>
    <property type="evidence" value="ECO:0007669"/>
    <property type="project" value="InterPro"/>
</dbReference>
<protein>
    <submittedName>
        <fullName evidence="5">23S rRNA (Guanosine(2251)-2'-O)-methyltransferase RlmB</fullName>
    </submittedName>
</protein>
<keyword evidence="3" id="KW-1133">Transmembrane helix</keyword>
<keyword evidence="3" id="KW-0812">Transmembrane</keyword>
<name>A0A411EBG6_9FLAO</name>
<keyword evidence="1 5" id="KW-0489">Methyltransferase</keyword>
<feature type="domain" description="RNA 2-O ribose methyltransferase substrate binding" evidence="4">
    <location>
        <begin position="6"/>
        <end position="80"/>
    </location>
</feature>
<dbReference type="GO" id="GO:0032259">
    <property type="term" value="P:methylation"/>
    <property type="evidence" value="ECO:0007669"/>
    <property type="project" value="UniProtKB-KW"/>
</dbReference>